<comment type="caution">
    <text evidence="2">The sequence shown here is derived from an EMBL/GenBank/DDBJ whole genome shotgun (WGS) entry which is preliminary data.</text>
</comment>
<keyword evidence="3" id="KW-1185">Reference proteome</keyword>
<dbReference type="RefSeq" id="WP_204412827.1">
    <property type="nucleotide sequence ID" value="NZ_JAFBED010000001.1"/>
</dbReference>
<dbReference type="EMBL" id="JAFBED010000001">
    <property type="protein sequence ID" value="MBM7618526.1"/>
    <property type="molecule type" value="Genomic_DNA"/>
</dbReference>
<feature type="transmembrane region" description="Helical" evidence="1">
    <location>
        <begin position="28"/>
        <end position="48"/>
    </location>
</feature>
<feature type="transmembrane region" description="Helical" evidence="1">
    <location>
        <begin position="123"/>
        <end position="150"/>
    </location>
</feature>
<keyword evidence="1" id="KW-1133">Transmembrane helix</keyword>
<protein>
    <submittedName>
        <fullName evidence="2">Uncharacterized protein</fullName>
    </submittedName>
</protein>
<evidence type="ECO:0000313" key="2">
    <source>
        <dbReference type="EMBL" id="MBM7618526.1"/>
    </source>
</evidence>
<organism evidence="2 3">
    <name type="scientific">Sutcliffiella tianshenii</name>
    <dbReference type="NCBI Taxonomy" id="1463404"/>
    <lineage>
        <taxon>Bacteria</taxon>
        <taxon>Bacillati</taxon>
        <taxon>Bacillota</taxon>
        <taxon>Bacilli</taxon>
        <taxon>Bacillales</taxon>
        <taxon>Bacillaceae</taxon>
        <taxon>Sutcliffiella</taxon>
    </lineage>
</organism>
<feature type="transmembrane region" description="Helical" evidence="1">
    <location>
        <begin position="204"/>
        <end position="229"/>
    </location>
</feature>
<dbReference type="Proteomes" id="UP000737402">
    <property type="component" value="Unassembled WGS sequence"/>
</dbReference>
<keyword evidence="1" id="KW-0812">Transmembrane</keyword>
<gene>
    <name evidence="2" type="ORF">JOC95_000368</name>
</gene>
<reference evidence="2 3" key="1">
    <citation type="submission" date="2021-01" db="EMBL/GenBank/DDBJ databases">
        <title>Genomic Encyclopedia of Type Strains, Phase IV (KMG-IV): sequencing the most valuable type-strain genomes for metagenomic binning, comparative biology and taxonomic classification.</title>
        <authorList>
            <person name="Goeker M."/>
        </authorList>
    </citation>
    <scope>NUCLEOTIDE SEQUENCE [LARGE SCALE GENOMIC DNA]</scope>
    <source>
        <strain evidence="2 3">DSM 25879</strain>
    </source>
</reference>
<sequence length="250" mass="28662">MQKHIKEEDLYQIKMTALDRLSPDGISVFFWGAFIYSAVIVGFSFQALTSPYLANAKWQGFTGMLFILLVIQALGTFFYSSEKIAYKYQKLQVLFLLFVSFKLSFEMYLPFFLLHQDRMAPSYIQTVGLVLMAGGLLTLILAVIHGFLSVRKGYFKRNEKGLYRFSTLKNYVGLPFLFGLLLFGGLLAKAAWDMPDVFSIGEVFFALFLSFVIQYAIALTWPEFLLLAYSKFKFKSFSPRFPNRKKGKLG</sequence>
<accession>A0ABS2NV32</accession>
<feature type="transmembrane region" description="Helical" evidence="1">
    <location>
        <begin position="60"/>
        <end position="79"/>
    </location>
</feature>
<feature type="transmembrane region" description="Helical" evidence="1">
    <location>
        <begin position="91"/>
        <end position="111"/>
    </location>
</feature>
<keyword evidence="1" id="KW-0472">Membrane</keyword>
<evidence type="ECO:0000313" key="3">
    <source>
        <dbReference type="Proteomes" id="UP000737402"/>
    </source>
</evidence>
<evidence type="ECO:0000256" key="1">
    <source>
        <dbReference type="SAM" id="Phobius"/>
    </source>
</evidence>
<name>A0ABS2NV32_9BACI</name>
<feature type="transmembrane region" description="Helical" evidence="1">
    <location>
        <begin position="171"/>
        <end position="192"/>
    </location>
</feature>
<proteinExistence type="predicted"/>